<dbReference type="Proteomes" id="UP001141327">
    <property type="component" value="Unassembled WGS sequence"/>
</dbReference>
<keyword evidence="3" id="KW-1185">Reference proteome</keyword>
<comment type="caution">
    <text evidence="2">The sequence shown here is derived from an EMBL/GenBank/DDBJ whole genome shotgun (WGS) entry which is preliminary data.</text>
</comment>
<dbReference type="EMBL" id="JAPMOS010000489">
    <property type="protein sequence ID" value="KAJ4452487.1"/>
    <property type="molecule type" value="Genomic_DNA"/>
</dbReference>
<proteinExistence type="predicted"/>
<feature type="region of interest" description="Disordered" evidence="1">
    <location>
        <begin position="349"/>
        <end position="378"/>
    </location>
</feature>
<gene>
    <name evidence="2" type="ORF">PAPYR_13338</name>
</gene>
<evidence type="ECO:0000313" key="2">
    <source>
        <dbReference type="EMBL" id="KAJ4452487.1"/>
    </source>
</evidence>
<feature type="region of interest" description="Disordered" evidence="1">
    <location>
        <begin position="470"/>
        <end position="506"/>
    </location>
</feature>
<evidence type="ECO:0000313" key="3">
    <source>
        <dbReference type="Proteomes" id="UP001141327"/>
    </source>
</evidence>
<protein>
    <submittedName>
        <fullName evidence="2">Uncharacterized protein</fullName>
    </submittedName>
</protein>
<sequence>MLLQIINKGLTFCTPRITMGRLLMLHPWDPSVDLRAPHRNFVIQGEILRFYLLLHLDPSVFPKSWAEEQSAEYVRPKSLDIQPLFNVGTAPSETAHPETRFVAPIDTVPVMTLSKAASSSRTNAAAGSSSTAPLGIFHVPDTNTVAILLEVPVGFNPGGAERNVVLTCQVRGTALQHSFWKTSSETETLDRILPSFQQQSPGDILPIRTVELPLRSVHPLAVALIPCPSPTSSLVGAQPRTSLNVLCVNTSEGRQGIPIRINALDLHSTDPSQAVVSSLFWPPSLTADPQALASPSLGRPQASPLPLFFCQGLPQTLLPHDESAFLFMMHASPTLMAPAVGFLEGSAAAGAGSPPGSPPVGPLATGLAAPSAAGPQANSNVLANQQSIASALSYVPPLPPGDLLAYPDTNALDLLLGEGSPFAAPSPAHSPPYGGPSGAASGYPSAIGGPGAPLLTSLVGGAGGAVGGLGSSASSSLGMGRGLLGPGPGPARHARGQPRIAPVDGG</sequence>
<evidence type="ECO:0000256" key="1">
    <source>
        <dbReference type="SAM" id="MobiDB-lite"/>
    </source>
</evidence>
<organism evidence="2 3">
    <name type="scientific">Paratrimastix pyriformis</name>
    <dbReference type="NCBI Taxonomy" id="342808"/>
    <lineage>
        <taxon>Eukaryota</taxon>
        <taxon>Metamonada</taxon>
        <taxon>Preaxostyla</taxon>
        <taxon>Paratrimastigidae</taxon>
        <taxon>Paratrimastix</taxon>
    </lineage>
</organism>
<reference evidence="2" key="1">
    <citation type="journal article" date="2022" name="bioRxiv">
        <title>Genomics of Preaxostyla Flagellates Illuminates Evolutionary Transitions and the Path Towards Mitochondrial Loss.</title>
        <authorList>
            <person name="Novak L.V.F."/>
            <person name="Treitli S.C."/>
            <person name="Pyrih J."/>
            <person name="Halakuc P."/>
            <person name="Pipaliya S.V."/>
            <person name="Vacek V."/>
            <person name="Brzon O."/>
            <person name="Soukal P."/>
            <person name="Eme L."/>
            <person name="Dacks J.B."/>
            <person name="Karnkowska A."/>
            <person name="Elias M."/>
            <person name="Hampl V."/>
        </authorList>
    </citation>
    <scope>NUCLEOTIDE SEQUENCE</scope>
    <source>
        <strain evidence="2">RCP-MX</strain>
    </source>
</reference>
<accession>A0ABQ8U0F7</accession>
<name>A0ABQ8U0F7_9EUKA</name>